<dbReference type="InterPro" id="IPR045385">
    <property type="entry name" value="DUF6526"/>
</dbReference>
<evidence type="ECO:0000313" key="2">
    <source>
        <dbReference type="EMBL" id="MBG8553181.1"/>
    </source>
</evidence>
<keyword evidence="1" id="KW-0812">Transmembrane</keyword>
<sequence length="151" mass="17317">MPSSSPTNRPTVRWYVPHHFILLPAALVMAFYAGRRYAAIAGTDDNNARLWFCVAAGAVIVLGMLIMMRQHYALTLQDRIIRLEMRQRYFEITRDSFQPFEQQLTFKQIAALRYASDAELPGLLQAAIREKLSPAAIQERIDHVVPDKMRV</sequence>
<keyword evidence="1" id="KW-0472">Membrane</keyword>
<feature type="transmembrane region" description="Helical" evidence="1">
    <location>
        <begin position="48"/>
        <end position="67"/>
    </location>
</feature>
<organism evidence="2 3">
    <name type="scientific">Hymenobacter guriensis</name>
    <dbReference type="NCBI Taxonomy" id="2793065"/>
    <lineage>
        <taxon>Bacteria</taxon>
        <taxon>Pseudomonadati</taxon>
        <taxon>Bacteroidota</taxon>
        <taxon>Cytophagia</taxon>
        <taxon>Cytophagales</taxon>
        <taxon>Hymenobacteraceae</taxon>
        <taxon>Hymenobacter</taxon>
    </lineage>
</organism>
<keyword evidence="1" id="KW-1133">Transmembrane helix</keyword>
<dbReference type="Proteomes" id="UP000601099">
    <property type="component" value="Unassembled WGS sequence"/>
</dbReference>
<gene>
    <name evidence="2" type="ORF">I5L79_06465</name>
</gene>
<evidence type="ECO:0000313" key="3">
    <source>
        <dbReference type="Proteomes" id="UP000601099"/>
    </source>
</evidence>
<protein>
    <submittedName>
        <fullName evidence="2">Uncharacterized protein</fullName>
    </submittedName>
</protein>
<dbReference type="EMBL" id="JADWYK010000003">
    <property type="protein sequence ID" value="MBG8553181.1"/>
    <property type="molecule type" value="Genomic_DNA"/>
</dbReference>
<keyword evidence="3" id="KW-1185">Reference proteome</keyword>
<dbReference type="RefSeq" id="WP_196954213.1">
    <property type="nucleotide sequence ID" value="NZ_JADWYK010000003.1"/>
</dbReference>
<proteinExistence type="predicted"/>
<accession>A0ABS0KZ88</accession>
<feature type="transmembrane region" description="Helical" evidence="1">
    <location>
        <begin position="12"/>
        <end position="33"/>
    </location>
</feature>
<reference evidence="2 3" key="1">
    <citation type="submission" date="2020-11" db="EMBL/GenBank/DDBJ databases">
        <title>Hymenobacter sp.</title>
        <authorList>
            <person name="Kim M.K."/>
        </authorList>
    </citation>
    <scope>NUCLEOTIDE SEQUENCE [LARGE SCALE GENOMIC DNA]</scope>
    <source>
        <strain evidence="2 3">BT594</strain>
    </source>
</reference>
<dbReference type="Pfam" id="PF20136">
    <property type="entry name" value="DUF6526"/>
    <property type="match status" value="1"/>
</dbReference>
<evidence type="ECO:0000256" key="1">
    <source>
        <dbReference type="SAM" id="Phobius"/>
    </source>
</evidence>
<name>A0ABS0KZ88_9BACT</name>
<comment type="caution">
    <text evidence="2">The sequence shown here is derived from an EMBL/GenBank/DDBJ whole genome shotgun (WGS) entry which is preliminary data.</text>
</comment>